<dbReference type="AlphaFoldDB" id="A0A3M8QSG1"/>
<reference evidence="1" key="1">
    <citation type="submission" date="2018-10" db="EMBL/GenBank/DDBJ databases">
        <title>Acidithiobacillus sulfuriphilus sp. nov.: an extremely acidophilic sulfur-oxidizing chemolithotroph isolated from a neutral pH environment.</title>
        <authorList>
            <person name="Falagan C."/>
            <person name="Moya-Beltran A."/>
            <person name="Quatrini R."/>
            <person name="Johnson D.B."/>
        </authorList>
    </citation>
    <scope>NUCLEOTIDE SEQUENCE [LARGE SCALE GENOMIC DNA]</scope>
    <source>
        <strain evidence="1">CJ-2</strain>
    </source>
</reference>
<sequence length="96" mass="11189">MAEERYFRKSHNYYEQLVYARLMLVKDIPAGYPDFLEDVACVALNRLPPRYVKDSVNLFFYTPINEIEVMQTAVAEAVDAALAVVRTHLHRQDRPD</sequence>
<name>A0A3M8QSG1_9PROT</name>
<protein>
    <recommendedName>
        <fullName evidence="2">Competence protein ComFB</fullName>
    </recommendedName>
</protein>
<dbReference type="OrthoDB" id="5895647at2"/>
<dbReference type="RefSeq" id="WP_123105388.1">
    <property type="nucleotide sequence ID" value="NZ_CP127527.1"/>
</dbReference>
<accession>A0A3M8QSG1</accession>
<dbReference type="InterPro" id="IPR019657">
    <property type="entry name" value="ComFB"/>
</dbReference>
<comment type="caution">
    <text evidence="1">The sequence shown here is derived from an EMBL/GenBank/DDBJ whole genome shotgun (WGS) entry which is preliminary data.</text>
</comment>
<evidence type="ECO:0000313" key="1">
    <source>
        <dbReference type="EMBL" id="RNF59239.1"/>
    </source>
</evidence>
<gene>
    <name evidence="1" type="ORF">EC580_12060</name>
</gene>
<evidence type="ECO:0008006" key="2">
    <source>
        <dbReference type="Google" id="ProtNLM"/>
    </source>
</evidence>
<proteinExistence type="predicted"/>
<dbReference type="Pfam" id="PF10719">
    <property type="entry name" value="ComFB"/>
    <property type="match status" value="1"/>
</dbReference>
<dbReference type="EMBL" id="RIZI01000188">
    <property type="protein sequence ID" value="RNF59239.1"/>
    <property type="molecule type" value="Genomic_DNA"/>
</dbReference>
<organism evidence="1">
    <name type="scientific">Acidithiobacillus sulfuriphilus</name>
    <dbReference type="NCBI Taxonomy" id="1867749"/>
    <lineage>
        <taxon>Bacteria</taxon>
        <taxon>Pseudomonadati</taxon>
        <taxon>Pseudomonadota</taxon>
        <taxon>Acidithiobacillia</taxon>
        <taxon>Acidithiobacillales</taxon>
        <taxon>Acidithiobacillaceae</taxon>
        <taxon>Acidithiobacillus</taxon>
    </lineage>
</organism>